<name>A0A166U642_9PEZI</name>
<organism evidence="3 4">
    <name type="scientific">Colletotrichum tofieldiae</name>
    <dbReference type="NCBI Taxonomy" id="708197"/>
    <lineage>
        <taxon>Eukaryota</taxon>
        <taxon>Fungi</taxon>
        <taxon>Dikarya</taxon>
        <taxon>Ascomycota</taxon>
        <taxon>Pezizomycotina</taxon>
        <taxon>Sordariomycetes</taxon>
        <taxon>Hypocreomycetidae</taxon>
        <taxon>Glomerellales</taxon>
        <taxon>Glomerellaceae</taxon>
        <taxon>Colletotrichum</taxon>
        <taxon>Colletotrichum spaethianum species complex</taxon>
    </lineage>
</organism>
<evidence type="ECO:0000256" key="2">
    <source>
        <dbReference type="SAM" id="SignalP"/>
    </source>
</evidence>
<accession>A0A166U642</accession>
<feature type="compositionally biased region" description="Acidic residues" evidence="1">
    <location>
        <begin position="744"/>
        <end position="754"/>
    </location>
</feature>
<protein>
    <submittedName>
        <fullName evidence="3">Uncharacterized protein</fullName>
    </submittedName>
</protein>
<gene>
    <name evidence="3" type="ORF">CT0861_03267</name>
</gene>
<keyword evidence="4" id="KW-1185">Reference proteome</keyword>
<feature type="region of interest" description="Disordered" evidence="1">
    <location>
        <begin position="734"/>
        <end position="754"/>
    </location>
</feature>
<feature type="chain" id="PRO_5007880390" evidence="2">
    <location>
        <begin position="24"/>
        <end position="754"/>
    </location>
</feature>
<sequence length="754" mass="85124">MMRHDTVAIGFCALALSSLFVNAETAQDTSYIYLDNTPYVASVSNVVEFSWPTLRFDWTKPYPGTPLSGFSAHLRIADELAFPSSVTTEDVKTNVASISYGAPPSLMDSDGFPAKMHSSWYICQHYYVSTVPDPTQEVEHDCSFLPTQCQQDLKSSFVKKWGSFESETGSMCGGNALELITPSCRDALGLVTADVLGWDASYLADTAVSKIFTVDEVAQQSWMIGTGFSDPYNQTSSIISIRPSPPGDDHRDAIRGHRLPSKFDHWLSACVIHGIRRNEAFATSDAVQKFCADSEDRAFARARNARLIMSNSVPEITNDEDKPYCIWYPDVASEETYRDLAKRCPDMRYLVGRACAVAGYNALYHELGLLPEVSIAEEARESSARSKDIFDTIMRQPCCYSILNDYTRSCNLDNPPSPAFTNGDTAVRGTLDIRFGPDMYEEWGSHCFNIAEDYNIDEVSSEDPHIQELPPNHIELFYTPLLSHLPTIKKNPLILMAAYEGNLDRYVRLRRPQMLHDEEAAVIRGIYHNTTFAKWWWLQDTGRHRRSIKTAALARFIMVNDLSNIPPAGPAGLEMPALIWWPLIPAAETLEELVRRRPDMKLQVAMACIAGDYRVLWDALAPRPCAELWDQARQEQAHSWPKDFNRNYYVDYLEKRSKELGIDIVFMRTDSQCEDAAVRDKEPTTILLDQGIYELPFVLESSNPDGGVYWRAGKVNAARWQLLISSSEEMRQKAREEDGIRLYDDDEEVVPGSK</sequence>
<dbReference type="Proteomes" id="UP000076552">
    <property type="component" value="Unassembled WGS sequence"/>
</dbReference>
<feature type="signal peptide" evidence="2">
    <location>
        <begin position="1"/>
        <end position="23"/>
    </location>
</feature>
<evidence type="ECO:0000313" key="4">
    <source>
        <dbReference type="Proteomes" id="UP000076552"/>
    </source>
</evidence>
<comment type="caution">
    <text evidence="3">The sequence shown here is derived from an EMBL/GenBank/DDBJ whole genome shotgun (WGS) entry which is preliminary data.</text>
</comment>
<dbReference type="EMBL" id="LFIV01000050">
    <property type="protein sequence ID" value="KZL72988.1"/>
    <property type="molecule type" value="Genomic_DNA"/>
</dbReference>
<evidence type="ECO:0000256" key="1">
    <source>
        <dbReference type="SAM" id="MobiDB-lite"/>
    </source>
</evidence>
<reference evidence="3 4" key="1">
    <citation type="submission" date="2015-06" db="EMBL/GenBank/DDBJ databases">
        <title>Survival trade-offs in plant roots during colonization by closely related pathogenic and mutualistic fungi.</title>
        <authorList>
            <person name="Hacquard S."/>
            <person name="Kracher B."/>
            <person name="Hiruma K."/>
            <person name="Weinman A."/>
            <person name="Muench P."/>
            <person name="Garrido Oter R."/>
            <person name="Ver Loren van Themaat E."/>
            <person name="Dallerey J.-F."/>
            <person name="Damm U."/>
            <person name="Henrissat B."/>
            <person name="Lespinet O."/>
            <person name="Thon M."/>
            <person name="Kemen E."/>
            <person name="McHardy A.C."/>
            <person name="Schulze-Lefert P."/>
            <person name="O'Connell R.J."/>
        </authorList>
    </citation>
    <scope>NUCLEOTIDE SEQUENCE [LARGE SCALE GENOMIC DNA]</scope>
    <source>
        <strain evidence="3 4">0861</strain>
    </source>
</reference>
<proteinExistence type="predicted"/>
<dbReference type="AlphaFoldDB" id="A0A166U642"/>
<feature type="compositionally biased region" description="Basic and acidic residues" evidence="1">
    <location>
        <begin position="734"/>
        <end position="743"/>
    </location>
</feature>
<keyword evidence="2" id="KW-0732">Signal</keyword>
<evidence type="ECO:0000313" key="3">
    <source>
        <dbReference type="EMBL" id="KZL72988.1"/>
    </source>
</evidence>